<reference evidence="2" key="1">
    <citation type="submission" date="2023-07" db="EMBL/GenBank/DDBJ databases">
        <title>draft genome sequence of fig (Ficus carica).</title>
        <authorList>
            <person name="Takahashi T."/>
            <person name="Nishimura K."/>
        </authorList>
    </citation>
    <scope>NUCLEOTIDE SEQUENCE</scope>
</reference>
<gene>
    <name evidence="2" type="ORF">TIFTF001_006549</name>
</gene>
<keyword evidence="3" id="KW-1185">Reference proteome</keyword>
<evidence type="ECO:0000313" key="2">
    <source>
        <dbReference type="EMBL" id="GMN37101.1"/>
    </source>
</evidence>
<proteinExistence type="predicted"/>
<dbReference type="AlphaFoldDB" id="A0AA88ABH0"/>
<feature type="signal peptide" evidence="1">
    <location>
        <begin position="1"/>
        <end position="27"/>
    </location>
</feature>
<evidence type="ECO:0000256" key="1">
    <source>
        <dbReference type="SAM" id="SignalP"/>
    </source>
</evidence>
<dbReference type="EMBL" id="BTGU01000006">
    <property type="protein sequence ID" value="GMN37101.1"/>
    <property type="molecule type" value="Genomic_DNA"/>
</dbReference>
<organism evidence="2 3">
    <name type="scientific">Ficus carica</name>
    <name type="common">Common fig</name>
    <dbReference type="NCBI Taxonomy" id="3494"/>
    <lineage>
        <taxon>Eukaryota</taxon>
        <taxon>Viridiplantae</taxon>
        <taxon>Streptophyta</taxon>
        <taxon>Embryophyta</taxon>
        <taxon>Tracheophyta</taxon>
        <taxon>Spermatophyta</taxon>
        <taxon>Magnoliopsida</taxon>
        <taxon>eudicotyledons</taxon>
        <taxon>Gunneridae</taxon>
        <taxon>Pentapetalae</taxon>
        <taxon>rosids</taxon>
        <taxon>fabids</taxon>
        <taxon>Rosales</taxon>
        <taxon>Moraceae</taxon>
        <taxon>Ficeae</taxon>
        <taxon>Ficus</taxon>
    </lineage>
</organism>
<name>A0AA88ABH0_FICCA</name>
<protein>
    <submittedName>
        <fullName evidence="2">Uncharacterized protein</fullName>
    </submittedName>
</protein>
<dbReference type="PANTHER" id="PTHR36328:SF1">
    <property type="entry name" value="TRANSMEMBRANE PROTEIN"/>
    <property type="match status" value="1"/>
</dbReference>
<evidence type="ECO:0000313" key="3">
    <source>
        <dbReference type="Proteomes" id="UP001187192"/>
    </source>
</evidence>
<dbReference type="Proteomes" id="UP001187192">
    <property type="component" value="Unassembled WGS sequence"/>
</dbReference>
<dbReference type="PANTHER" id="PTHR36328">
    <property type="entry name" value="TRANSMEMBRANE PROTEIN"/>
    <property type="match status" value="1"/>
</dbReference>
<accession>A0AA88ABH0</accession>
<dbReference type="Gramene" id="FCD_00005602-RA">
    <property type="protein sequence ID" value="FCD_00005602-RA:cds"/>
    <property type="gene ID" value="FCD_00005602"/>
</dbReference>
<feature type="chain" id="PRO_5041691198" evidence="1">
    <location>
        <begin position="28"/>
        <end position="71"/>
    </location>
</feature>
<keyword evidence="1" id="KW-0732">Signal</keyword>
<comment type="caution">
    <text evidence="2">The sequence shown here is derived from an EMBL/GenBank/DDBJ whole genome shotgun (WGS) entry which is preliminary data.</text>
</comment>
<sequence>MAGGLRSALVTVFIFAMALSPSSTSEAARVVFLDATPICPACVCCTPPPPGGCCTDCCAGPGETMSVQGSP</sequence>